<gene>
    <name evidence="4" type="ORF">L228DRAFT_60141</name>
</gene>
<dbReference type="InterPro" id="IPR022450">
    <property type="entry name" value="TsaD"/>
</dbReference>
<dbReference type="GeneID" id="28901891"/>
<proteinExistence type="inferred from homology"/>
<keyword evidence="1" id="KW-0496">Mitochondrion</keyword>
<evidence type="ECO:0000313" key="5">
    <source>
        <dbReference type="Proteomes" id="UP000076632"/>
    </source>
</evidence>
<evidence type="ECO:0000256" key="1">
    <source>
        <dbReference type="HAMAP-Rule" id="MF_03179"/>
    </source>
</evidence>
<dbReference type="PANTHER" id="PTHR11735">
    <property type="entry name" value="TRNA N6-ADENOSINE THREONYLCARBAMOYLTRANSFERASE"/>
    <property type="match status" value="1"/>
</dbReference>
<dbReference type="InterPro" id="IPR000905">
    <property type="entry name" value="Gcp-like_dom"/>
</dbReference>
<dbReference type="OMA" id="NAAMIGC"/>
<evidence type="ECO:0000256" key="2">
    <source>
        <dbReference type="SAM" id="MobiDB-lite"/>
    </source>
</evidence>
<dbReference type="GO" id="GO:0061711">
    <property type="term" value="F:tRNA N(6)-L-threonylcarbamoyladenine synthase activity"/>
    <property type="evidence" value="ECO:0007669"/>
    <property type="project" value="UniProtKB-EC"/>
</dbReference>
<dbReference type="Proteomes" id="UP000076632">
    <property type="component" value="Unassembled WGS sequence"/>
</dbReference>
<comment type="subcellular location">
    <subcellularLocation>
        <location evidence="1">Mitochondrion</location>
    </subcellularLocation>
</comment>
<dbReference type="InterPro" id="IPR043129">
    <property type="entry name" value="ATPase_NBD"/>
</dbReference>
<sequence length="465" mass="50550">MSILVRRSTNARRGFGIPRELCRFRRGLLTLAIESSCDDSSVAILEKCSKSRTKLGSSNDSRKAILHFHEKVTADNSAYRGIHPIAALDSHQENVAKLVQKALSSLPFSGANQDDGLDRTGSAGERRKPDFVTVTRGPGMRSSLSVGLDTAKGLAVAWQIPLVAVNHMQAHALTPRLVSALSRNQDEVDNPKFPFLSLLVSGGHTLLLLSASLTDHQILASTSDIAIGDCIDKVARSVLPEAVLKESGDSMYGRVLEHFAFPGGINEHEYTAPASREKELARNPTKWGWSFGPPLAETKSGSRSKAMEYSFSGLASAAERFVANSAHDMSIEERVDLGREAMRVAFEHLASRVVMALHHLRQGDRSTAQALDTLVVSGGVASNQYLKTILRAFLDIRDYSHIGLSFPPPSLCTDNAAMIAWTGMEMFENGWESDLSCRPLRKWSMDPAADDGGILGISGWKQRGA</sequence>
<comment type="cofactor">
    <cofactor evidence="1">
        <name>a divalent metal cation</name>
        <dbReference type="ChEBI" id="CHEBI:60240"/>
    </cofactor>
    <text evidence="1">Binds 1 divalent metal cation per subunit.</text>
</comment>
<dbReference type="RefSeq" id="XP_018190567.1">
    <property type="nucleotide sequence ID" value="XM_018336754.1"/>
</dbReference>
<dbReference type="InParanoid" id="A0A165IK77"/>
<dbReference type="Gene3D" id="3.30.420.40">
    <property type="match status" value="2"/>
</dbReference>
<feature type="domain" description="Gcp-like" evidence="3">
    <location>
        <begin position="76"/>
        <end position="421"/>
    </location>
</feature>
<dbReference type="InterPro" id="IPR017860">
    <property type="entry name" value="Peptidase_M22_CS"/>
</dbReference>
<dbReference type="GO" id="GO:0072670">
    <property type="term" value="P:mitochondrial tRNA threonylcarbamoyladenosine modification"/>
    <property type="evidence" value="ECO:0007669"/>
    <property type="project" value="TreeGrafter"/>
</dbReference>
<dbReference type="PROSITE" id="PS01016">
    <property type="entry name" value="GLYCOPROTEASE"/>
    <property type="match status" value="1"/>
</dbReference>
<dbReference type="EMBL" id="KV407455">
    <property type="protein sequence ID" value="KZF25012.1"/>
    <property type="molecule type" value="Genomic_DNA"/>
</dbReference>
<dbReference type="GO" id="GO:0005739">
    <property type="term" value="C:mitochondrion"/>
    <property type="evidence" value="ECO:0007669"/>
    <property type="project" value="UniProtKB-SubCell"/>
</dbReference>
<evidence type="ECO:0000259" key="3">
    <source>
        <dbReference type="Pfam" id="PF00814"/>
    </source>
</evidence>
<dbReference type="STRING" id="1328760.A0A165IK77"/>
<dbReference type="Pfam" id="PF00814">
    <property type="entry name" value="TsaD"/>
    <property type="match status" value="1"/>
</dbReference>
<keyword evidence="1" id="KW-0479">Metal-binding</keyword>
<comment type="catalytic activity">
    <reaction evidence="1">
        <text>L-threonylcarbamoyladenylate + adenosine(37) in tRNA = N(6)-L-threonylcarbamoyladenosine(37) in tRNA + AMP + H(+)</text>
        <dbReference type="Rhea" id="RHEA:37059"/>
        <dbReference type="Rhea" id="RHEA-COMP:10162"/>
        <dbReference type="Rhea" id="RHEA-COMP:10163"/>
        <dbReference type="ChEBI" id="CHEBI:15378"/>
        <dbReference type="ChEBI" id="CHEBI:73682"/>
        <dbReference type="ChEBI" id="CHEBI:74411"/>
        <dbReference type="ChEBI" id="CHEBI:74418"/>
        <dbReference type="ChEBI" id="CHEBI:456215"/>
        <dbReference type="EC" id="2.3.1.234"/>
    </reaction>
</comment>
<protein>
    <submittedName>
        <fullName evidence="4">Glycoprotease family protein</fullName>
    </submittedName>
</protein>
<dbReference type="SUPFAM" id="SSF53067">
    <property type="entry name" value="Actin-like ATPase domain"/>
    <property type="match status" value="2"/>
</dbReference>
<keyword evidence="4" id="KW-0645">Protease</keyword>
<dbReference type="HAMAP" id="MF_01445">
    <property type="entry name" value="TsaD"/>
    <property type="match status" value="1"/>
</dbReference>
<name>A0A165IK77_XYLHT</name>
<evidence type="ECO:0000313" key="4">
    <source>
        <dbReference type="EMBL" id="KZF25012.1"/>
    </source>
</evidence>
<organism evidence="4 5">
    <name type="scientific">Xylona heveae (strain CBS 132557 / TC161)</name>
    <dbReference type="NCBI Taxonomy" id="1328760"/>
    <lineage>
        <taxon>Eukaryota</taxon>
        <taxon>Fungi</taxon>
        <taxon>Dikarya</taxon>
        <taxon>Ascomycota</taxon>
        <taxon>Pezizomycotina</taxon>
        <taxon>Xylonomycetes</taxon>
        <taxon>Xylonales</taxon>
        <taxon>Xylonaceae</taxon>
        <taxon>Xylona</taxon>
    </lineage>
</organism>
<dbReference type="PANTHER" id="PTHR11735:SF6">
    <property type="entry name" value="TRNA N6-ADENOSINE THREONYLCARBAMOYLTRANSFERASE, MITOCHONDRIAL"/>
    <property type="match status" value="1"/>
</dbReference>
<comment type="subunit">
    <text evidence="1">Homodimer.</text>
</comment>
<dbReference type="OrthoDB" id="10259622at2759"/>
<comment type="similarity">
    <text evidence="1">Belongs to the KAE1 / TsaD family.</text>
</comment>
<dbReference type="FunCoup" id="A0A165IK77">
    <property type="interactions" value="400"/>
</dbReference>
<keyword evidence="4" id="KW-0378">Hydrolase</keyword>
<dbReference type="GO" id="GO:0006508">
    <property type="term" value="P:proteolysis"/>
    <property type="evidence" value="ECO:0007669"/>
    <property type="project" value="UniProtKB-KW"/>
</dbReference>
<keyword evidence="1" id="KW-0012">Acyltransferase</keyword>
<keyword evidence="5" id="KW-1185">Reference proteome</keyword>
<comment type="function">
    <text evidence="1">Required for the formation of a threonylcarbamoyl group on adenosine at position 37 (t(6)A37) in mitochondrial tRNAs that read codons beginning with adenine. Probably involved in the transfer of the threonylcarbamoyl moiety of threonylcarbamoyl-AMP (TC-AMP) to the N6 group of A37. Involved in mitochondrial genome maintenance.</text>
</comment>
<dbReference type="GO" id="GO:0046872">
    <property type="term" value="F:metal ion binding"/>
    <property type="evidence" value="ECO:0007669"/>
    <property type="project" value="UniProtKB-KW"/>
</dbReference>
<dbReference type="AlphaFoldDB" id="A0A165IK77"/>
<dbReference type="GO" id="GO:0008233">
    <property type="term" value="F:peptidase activity"/>
    <property type="evidence" value="ECO:0007669"/>
    <property type="project" value="UniProtKB-KW"/>
</dbReference>
<accession>A0A165IK77</accession>
<feature type="region of interest" description="Disordered" evidence="2">
    <location>
        <begin position="110"/>
        <end position="136"/>
    </location>
</feature>
<keyword evidence="1" id="KW-0819">tRNA processing</keyword>
<keyword evidence="1" id="KW-0808">Transferase</keyword>
<reference evidence="4 5" key="1">
    <citation type="journal article" date="2016" name="Fungal Biol.">
        <title>The genome of Xylona heveae provides a window into fungal endophytism.</title>
        <authorList>
            <person name="Gazis R."/>
            <person name="Kuo A."/>
            <person name="Riley R."/>
            <person name="LaButti K."/>
            <person name="Lipzen A."/>
            <person name="Lin J."/>
            <person name="Amirebrahimi M."/>
            <person name="Hesse C.N."/>
            <person name="Spatafora J.W."/>
            <person name="Henrissat B."/>
            <person name="Hainaut M."/>
            <person name="Grigoriev I.V."/>
            <person name="Hibbett D.S."/>
        </authorList>
    </citation>
    <scope>NUCLEOTIDE SEQUENCE [LARGE SCALE GENOMIC DNA]</scope>
    <source>
        <strain evidence="4 5">TC161</strain>
    </source>
</reference>